<accession>A0A031K3D0</accession>
<dbReference type="Gene3D" id="3.40.50.1460">
    <property type="match status" value="1"/>
</dbReference>
<dbReference type="EMBL" id="JFYZ01000003">
    <property type="protein sequence ID" value="EZP83112.1"/>
    <property type="molecule type" value="Genomic_DNA"/>
</dbReference>
<evidence type="ECO:0000313" key="3">
    <source>
        <dbReference type="Proteomes" id="UP000024329"/>
    </source>
</evidence>
<gene>
    <name evidence="2" type="ORF">BV97_01215</name>
</gene>
<organism evidence="2 3">
    <name type="scientific">Novosphingobium resinovorum</name>
    <dbReference type="NCBI Taxonomy" id="158500"/>
    <lineage>
        <taxon>Bacteria</taxon>
        <taxon>Pseudomonadati</taxon>
        <taxon>Pseudomonadota</taxon>
        <taxon>Alphaproteobacteria</taxon>
        <taxon>Sphingomonadales</taxon>
        <taxon>Sphingomonadaceae</taxon>
        <taxon>Novosphingobium</taxon>
    </lineage>
</organism>
<reference evidence="2 3" key="1">
    <citation type="submission" date="2014-03" db="EMBL/GenBank/DDBJ databases">
        <title>Whole genome sequence of Novosphingobium resinovorum KF1.</title>
        <authorList>
            <person name="Gan H.M."/>
            <person name="Gan H.Y."/>
            <person name="Chew T.H."/>
            <person name="Savka M.A."/>
        </authorList>
    </citation>
    <scope>NUCLEOTIDE SEQUENCE [LARGE SCALE GENOMIC DNA]</scope>
    <source>
        <strain evidence="2 3">KF1</strain>
    </source>
</reference>
<evidence type="ECO:0000313" key="2">
    <source>
        <dbReference type="EMBL" id="EZP83112.1"/>
    </source>
</evidence>
<dbReference type="PATRIC" id="fig|158500.4.peg.1248"/>
<protein>
    <submittedName>
        <fullName evidence="2">Peptidase C14, caspase catalytic subunit p20</fullName>
    </submittedName>
</protein>
<dbReference type="Proteomes" id="UP000024329">
    <property type="component" value="Unassembled WGS sequence"/>
</dbReference>
<dbReference type="GO" id="GO:0005737">
    <property type="term" value="C:cytoplasm"/>
    <property type="evidence" value="ECO:0007669"/>
    <property type="project" value="TreeGrafter"/>
</dbReference>
<comment type="caution">
    <text evidence="2">The sequence shown here is derived from an EMBL/GenBank/DDBJ whole genome shotgun (WGS) entry which is preliminary data.</text>
</comment>
<dbReference type="PANTHER" id="PTHR48104">
    <property type="entry name" value="METACASPASE-4"/>
    <property type="match status" value="1"/>
</dbReference>
<dbReference type="Pfam" id="PF00656">
    <property type="entry name" value="Peptidase_C14"/>
    <property type="match status" value="1"/>
</dbReference>
<dbReference type="PANTHER" id="PTHR48104:SF30">
    <property type="entry name" value="METACASPASE-1"/>
    <property type="match status" value="1"/>
</dbReference>
<dbReference type="InterPro" id="IPR011600">
    <property type="entry name" value="Pept_C14_caspase"/>
</dbReference>
<dbReference type="GO" id="GO:0004197">
    <property type="term" value="F:cysteine-type endopeptidase activity"/>
    <property type="evidence" value="ECO:0007669"/>
    <property type="project" value="InterPro"/>
</dbReference>
<sequence length="698" mass="73469">MPSTRARLKRIFGRKLRLVGFYVILTLGFATSPISAHSAEKFAVLVGVDDQLQPSDPRNRVNVLSGPANDIVLMRRLLIEQYGFVDDAQHIVTLRGSAASVAAIRRALVTDMLAKVRANPGSTVVFYFSGHGARTSDLDNDEGDGEDETLVAYDSRSDTGRDIVDDELEDWLATLKPYVGHIAVILDSCHSGTATRAPASAAATARRLSPNPNMRAPVSLAAGQPRDIVIPRAAKLAVISGSLADELSYEGEIETPSGTVVHGYLTYHLVQALKQRPSSSYRAAVARAREAVLRVAASQHPQVEGEIDSAVFGAGDAVAAPIELRSATPDGKLVIGAGSAHGVRVGGLLAIYRAGAPKTVGDADKIADARVDSVGLGTASAIILGTPKALPLDSTVVVVTPNFGMDPLLVKLDTLGDQSVEPADRVMLAALQDRLAGNELLRAAKPGEPWSLAVQRGCLTATGKVIPDGPAAAGCESSYYIATRQELVPIMGFWVRRSDPNAPVRLGDALTKKAKQLGLRSLTNSNSTLDNLLRLDLMRVKTGPAPGGGLTIVSQTLVPGDGIPSLRVGEYFAFRLTNLSNEKLYASLIALGTSGSIQVLTPTPGGDAINPNNFIMTKPPQTAGAPLGIETYKVIASTRSDVDYSLLASPGATKSASTAPLAWLLAQSTAVKSRDPNAAEGLTSNEWTTAQLDVLIRQ</sequence>
<dbReference type="eggNOG" id="COG4249">
    <property type="taxonomic scope" value="Bacteria"/>
</dbReference>
<dbReference type="GO" id="GO:0006508">
    <property type="term" value="P:proteolysis"/>
    <property type="evidence" value="ECO:0007669"/>
    <property type="project" value="InterPro"/>
</dbReference>
<proteinExistence type="predicted"/>
<name>A0A031K3D0_9SPHN</name>
<evidence type="ECO:0000259" key="1">
    <source>
        <dbReference type="Pfam" id="PF00656"/>
    </source>
</evidence>
<dbReference type="AlphaFoldDB" id="A0A031K3D0"/>
<feature type="domain" description="Peptidase C14 caspase" evidence="1">
    <location>
        <begin position="62"/>
        <end position="305"/>
    </location>
</feature>
<dbReference type="InterPro" id="IPR050452">
    <property type="entry name" value="Metacaspase"/>
</dbReference>